<evidence type="ECO:0000313" key="3">
    <source>
        <dbReference type="Proteomes" id="UP000316079"/>
    </source>
</evidence>
<protein>
    <submittedName>
        <fullName evidence="2">Uncharacterized protein</fullName>
    </submittedName>
</protein>
<dbReference type="AlphaFoldDB" id="A0A553R2X8"/>
<accession>A0A553R2X8</accession>
<evidence type="ECO:0000256" key="1">
    <source>
        <dbReference type="SAM" id="MobiDB-lite"/>
    </source>
</evidence>
<reference evidence="2 3" key="1">
    <citation type="journal article" date="2019" name="Sci. Data">
        <title>Hybrid genome assembly and annotation of Danionella translucida.</title>
        <authorList>
            <person name="Kadobianskyi M."/>
            <person name="Schulze L."/>
            <person name="Schuelke M."/>
            <person name="Judkewitz B."/>
        </authorList>
    </citation>
    <scope>NUCLEOTIDE SEQUENCE [LARGE SCALE GENOMIC DNA]</scope>
    <source>
        <strain evidence="2 3">Bolton</strain>
    </source>
</reference>
<dbReference type="Proteomes" id="UP000316079">
    <property type="component" value="Unassembled WGS sequence"/>
</dbReference>
<feature type="region of interest" description="Disordered" evidence="1">
    <location>
        <begin position="206"/>
        <end position="225"/>
    </location>
</feature>
<dbReference type="EMBL" id="SRMA01025287">
    <property type="protein sequence ID" value="TRY96539.1"/>
    <property type="molecule type" value="Genomic_DNA"/>
</dbReference>
<name>A0A553R2X8_9TELE</name>
<keyword evidence="3" id="KW-1185">Reference proteome</keyword>
<gene>
    <name evidence="2" type="ORF">DNTS_012963</name>
</gene>
<evidence type="ECO:0000313" key="2">
    <source>
        <dbReference type="EMBL" id="TRY96539.1"/>
    </source>
</evidence>
<proteinExistence type="predicted"/>
<sequence length="271" mass="29538">MTPANGTLRESAASPRAFRFSILSSRGLDVVEVAAVCLHATPNPCNFSSVDLCFPSLLSEALKQWCSTVAENVPDLEPKMAAPFADQIRIDSRPLSPSSQWISSQPKNSLQSISTQLVTLVKALFRRSTRFPRAQRRSGSEVRDLLLLSCMPPCFCCDLFPGFTGELLSLLSAARVLALSAPFLVRCVEFIPCWLIIQSIESQSLQPNRDDRDSPKQPVPNSGLVSPLWETNVLNTAKAQAGDVKSGWNQANLLVAVGVVRGHDCWVLGDS</sequence>
<comment type="caution">
    <text evidence="2">The sequence shown here is derived from an EMBL/GenBank/DDBJ whole genome shotgun (WGS) entry which is preliminary data.</text>
</comment>
<dbReference type="OrthoDB" id="10033548at2759"/>
<organism evidence="2 3">
    <name type="scientific">Danionella cerebrum</name>
    <dbReference type="NCBI Taxonomy" id="2873325"/>
    <lineage>
        <taxon>Eukaryota</taxon>
        <taxon>Metazoa</taxon>
        <taxon>Chordata</taxon>
        <taxon>Craniata</taxon>
        <taxon>Vertebrata</taxon>
        <taxon>Euteleostomi</taxon>
        <taxon>Actinopterygii</taxon>
        <taxon>Neopterygii</taxon>
        <taxon>Teleostei</taxon>
        <taxon>Ostariophysi</taxon>
        <taxon>Cypriniformes</taxon>
        <taxon>Danionidae</taxon>
        <taxon>Danioninae</taxon>
        <taxon>Danionella</taxon>
    </lineage>
</organism>